<dbReference type="PANTHER" id="PTHR10655">
    <property type="entry name" value="LYSOPHOSPHOLIPASE-RELATED"/>
    <property type="match status" value="1"/>
</dbReference>
<reference evidence="4" key="2">
    <citation type="submission" date="2023-06" db="EMBL/GenBank/DDBJ databases">
        <authorList>
            <person name="Ma L."/>
            <person name="Liu K.-W."/>
            <person name="Li Z."/>
            <person name="Hsiao Y.-Y."/>
            <person name="Qi Y."/>
            <person name="Fu T."/>
            <person name="Tang G."/>
            <person name="Zhang D."/>
            <person name="Sun W.-H."/>
            <person name="Liu D.-K."/>
            <person name="Li Y."/>
            <person name="Chen G.-Z."/>
            <person name="Liu X.-D."/>
            <person name="Liao X.-Y."/>
            <person name="Jiang Y.-T."/>
            <person name="Yu X."/>
            <person name="Hao Y."/>
            <person name="Huang J."/>
            <person name="Zhao X.-W."/>
            <person name="Ke S."/>
            <person name="Chen Y.-Y."/>
            <person name="Wu W.-L."/>
            <person name="Hsu J.-L."/>
            <person name="Lin Y.-F."/>
            <person name="Huang M.-D."/>
            <person name="Li C.-Y."/>
            <person name="Huang L."/>
            <person name="Wang Z.-W."/>
            <person name="Zhao X."/>
            <person name="Zhong W.-Y."/>
            <person name="Peng D.-H."/>
            <person name="Ahmad S."/>
            <person name="Lan S."/>
            <person name="Zhang J.-S."/>
            <person name="Tsai W.-C."/>
            <person name="Van De Peer Y."/>
            <person name="Liu Z.-J."/>
        </authorList>
    </citation>
    <scope>NUCLEOTIDE SEQUENCE</scope>
    <source>
        <strain evidence="4">CP</strain>
        <tissue evidence="4">Leaves</tissue>
    </source>
</reference>
<reference evidence="4" key="1">
    <citation type="journal article" date="2023" name="Nat. Commun.">
        <title>Diploid and tetraploid genomes of Acorus and the evolution of monocots.</title>
        <authorList>
            <person name="Ma L."/>
            <person name="Liu K.W."/>
            <person name="Li Z."/>
            <person name="Hsiao Y.Y."/>
            <person name="Qi Y."/>
            <person name="Fu T."/>
            <person name="Tang G.D."/>
            <person name="Zhang D."/>
            <person name="Sun W.H."/>
            <person name="Liu D.K."/>
            <person name="Li Y."/>
            <person name="Chen G.Z."/>
            <person name="Liu X.D."/>
            <person name="Liao X.Y."/>
            <person name="Jiang Y.T."/>
            <person name="Yu X."/>
            <person name="Hao Y."/>
            <person name="Huang J."/>
            <person name="Zhao X.W."/>
            <person name="Ke S."/>
            <person name="Chen Y.Y."/>
            <person name="Wu W.L."/>
            <person name="Hsu J.L."/>
            <person name="Lin Y.F."/>
            <person name="Huang M.D."/>
            <person name="Li C.Y."/>
            <person name="Huang L."/>
            <person name="Wang Z.W."/>
            <person name="Zhao X."/>
            <person name="Zhong W.Y."/>
            <person name="Peng D.H."/>
            <person name="Ahmad S."/>
            <person name="Lan S."/>
            <person name="Zhang J.S."/>
            <person name="Tsai W.C."/>
            <person name="Van de Peer Y."/>
            <person name="Liu Z.J."/>
        </authorList>
    </citation>
    <scope>NUCLEOTIDE SEQUENCE</scope>
    <source>
        <strain evidence="4">CP</strain>
    </source>
</reference>
<dbReference type="AlphaFoldDB" id="A0AAV9D859"/>
<keyword evidence="2" id="KW-0378">Hydrolase</keyword>
<keyword evidence="5" id="KW-1185">Reference proteome</keyword>
<dbReference type="InterPro" id="IPR003140">
    <property type="entry name" value="PLipase/COase/thioEstase"/>
</dbReference>
<protein>
    <recommendedName>
        <fullName evidence="3">Phospholipase/carboxylesterase/thioesterase domain-containing protein</fullName>
    </recommendedName>
</protein>
<sequence length="230" mass="25237">MVPNPPRGFIIWLHGMGGSGPANEYVKTLFESSELKESKWAFPSAPRRPISFKGVNRFFHGYQGGIPAWFDIYAIPMTADSPRDEKGLLETVETIHALIDNEVAAGTDPENIFVCGFSQGAATAFATVLLYPKTLGGGAVFAGWVPFSSPSIINRITPEAKKTPILWFHGEADRMAVFGAGQAAPPFLEKIGMTCEFKAYPNVGHTITREQYQYLESWIQKRLQSSSSSS</sequence>
<evidence type="ECO:0000313" key="5">
    <source>
        <dbReference type="Proteomes" id="UP001180020"/>
    </source>
</evidence>
<dbReference type="GO" id="GO:0005737">
    <property type="term" value="C:cytoplasm"/>
    <property type="evidence" value="ECO:0007669"/>
    <property type="project" value="TreeGrafter"/>
</dbReference>
<dbReference type="PANTHER" id="PTHR10655:SF17">
    <property type="entry name" value="LYSOPHOSPHOLIPASE-LIKE PROTEIN 1"/>
    <property type="match status" value="1"/>
</dbReference>
<feature type="domain" description="Phospholipase/carboxylesterase/thioesterase" evidence="3">
    <location>
        <begin position="5"/>
        <end position="221"/>
    </location>
</feature>
<evidence type="ECO:0000313" key="4">
    <source>
        <dbReference type="EMBL" id="KAK1296989.1"/>
    </source>
</evidence>
<accession>A0AAV9D859</accession>
<dbReference type="InterPro" id="IPR029058">
    <property type="entry name" value="AB_hydrolase_fold"/>
</dbReference>
<dbReference type="GO" id="GO:0052689">
    <property type="term" value="F:carboxylic ester hydrolase activity"/>
    <property type="evidence" value="ECO:0007669"/>
    <property type="project" value="TreeGrafter"/>
</dbReference>
<evidence type="ECO:0000256" key="2">
    <source>
        <dbReference type="ARBA" id="ARBA00022801"/>
    </source>
</evidence>
<dbReference type="SUPFAM" id="SSF53474">
    <property type="entry name" value="alpha/beta-Hydrolases"/>
    <property type="match status" value="1"/>
</dbReference>
<organism evidence="4 5">
    <name type="scientific">Acorus calamus</name>
    <name type="common">Sweet flag</name>
    <dbReference type="NCBI Taxonomy" id="4465"/>
    <lineage>
        <taxon>Eukaryota</taxon>
        <taxon>Viridiplantae</taxon>
        <taxon>Streptophyta</taxon>
        <taxon>Embryophyta</taxon>
        <taxon>Tracheophyta</taxon>
        <taxon>Spermatophyta</taxon>
        <taxon>Magnoliopsida</taxon>
        <taxon>Liliopsida</taxon>
        <taxon>Acoraceae</taxon>
        <taxon>Acorus</taxon>
    </lineage>
</organism>
<proteinExistence type="inferred from homology"/>
<dbReference type="Gene3D" id="3.40.50.1820">
    <property type="entry name" value="alpha/beta hydrolase"/>
    <property type="match status" value="1"/>
</dbReference>
<name>A0AAV9D859_ACOCL</name>
<dbReference type="Proteomes" id="UP001180020">
    <property type="component" value="Unassembled WGS sequence"/>
</dbReference>
<comment type="similarity">
    <text evidence="1">Belongs to the AB hydrolase superfamily. AB hydrolase 2 family.</text>
</comment>
<evidence type="ECO:0000256" key="1">
    <source>
        <dbReference type="ARBA" id="ARBA00006499"/>
    </source>
</evidence>
<evidence type="ECO:0000259" key="3">
    <source>
        <dbReference type="Pfam" id="PF02230"/>
    </source>
</evidence>
<dbReference type="Pfam" id="PF02230">
    <property type="entry name" value="Abhydrolase_2"/>
    <property type="match status" value="1"/>
</dbReference>
<dbReference type="EMBL" id="JAUJYO010000015">
    <property type="protein sequence ID" value="KAK1296989.1"/>
    <property type="molecule type" value="Genomic_DNA"/>
</dbReference>
<gene>
    <name evidence="4" type="ORF">QJS10_CPB15g01500</name>
</gene>
<dbReference type="GO" id="GO:0008474">
    <property type="term" value="F:palmitoyl-(protein) hydrolase activity"/>
    <property type="evidence" value="ECO:0007669"/>
    <property type="project" value="TreeGrafter"/>
</dbReference>
<dbReference type="InterPro" id="IPR050565">
    <property type="entry name" value="LYPA1-2/EST-like"/>
</dbReference>
<comment type="caution">
    <text evidence="4">The sequence shown here is derived from an EMBL/GenBank/DDBJ whole genome shotgun (WGS) entry which is preliminary data.</text>
</comment>